<reference evidence="2 4" key="1">
    <citation type="journal article" date="2008" name="Science">
        <title>The Physcomitrella genome reveals evolutionary insights into the conquest of land by plants.</title>
        <authorList>
            <person name="Rensing S."/>
            <person name="Lang D."/>
            <person name="Zimmer A."/>
            <person name="Terry A."/>
            <person name="Salamov A."/>
            <person name="Shapiro H."/>
            <person name="Nishiyama T."/>
            <person name="Perroud P.-F."/>
            <person name="Lindquist E."/>
            <person name="Kamisugi Y."/>
            <person name="Tanahashi T."/>
            <person name="Sakakibara K."/>
            <person name="Fujita T."/>
            <person name="Oishi K."/>
            <person name="Shin-I T."/>
            <person name="Kuroki Y."/>
            <person name="Toyoda A."/>
            <person name="Suzuki Y."/>
            <person name="Hashimoto A."/>
            <person name="Yamaguchi K."/>
            <person name="Sugano A."/>
            <person name="Kohara Y."/>
            <person name="Fujiyama A."/>
            <person name="Anterola A."/>
            <person name="Aoki S."/>
            <person name="Ashton N."/>
            <person name="Barbazuk W.B."/>
            <person name="Barker E."/>
            <person name="Bennetzen J."/>
            <person name="Bezanilla M."/>
            <person name="Blankenship R."/>
            <person name="Cho S.H."/>
            <person name="Dutcher S."/>
            <person name="Estelle M."/>
            <person name="Fawcett J.A."/>
            <person name="Gundlach H."/>
            <person name="Hanada K."/>
            <person name="Heyl A."/>
            <person name="Hicks K.A."/>
            <person name="Hugh J."/>
            <person name="Lohr M."/>
            <person name="Mayer K."/>
            <person name="Melkozernov A."/>
            <person name="Murata T."/>
            <person name="Nelson D."/>
            <person name="Pils B."/>
            <person name="Prigge M."/>
            <person name="Reiss B."/>
            <person name="Renner T."/>
            <person name="Rombauts S."/>
            <person name="Rushton P."/>
            <person name="Sanderfoot A."/>
            <person name="Schween G."/>
            <person name="Shiu S.-H."/>
            <person name="Stueber K."/>
            <person name="Theodoulou F.L."/>
            <person name="Tu H."/>
            <person name="Van de Peer Y."/>
            <person name="Verrier P.J."/>
            <person name="Waters E."/>
            <person name="Wood A."/>
            <person name="Yang L."/>
            <person name="Cove D."/>
            <person name="Cuming A."/>
            <person name="Hasebe M."/>
            <person name="Lucas S."/>
            <person name="Mishler D.B."/>
            <person name="Reski R."/>
            <person name="Grigoriev I."/>
            <person name="Quatrano R.S."/>
            <person name="Boore J.L."/>
        </authorList>
    </citation>
    <scope>NUCLEOTIDE SEQUENCE [LARGE SCALE GENOMIC DNA]</scope>
    <source>
        <strain evidence="3 4">cv. Gransden 2004</strain>
    </source>
</reference>
<dbReference type="RefSeq" id="XP_024404010.1">
    <property type="nucleotide sequence ID" value="XM_024548242.2"/>
</dbReference>
<reference evidence="2 4" key="2">
    <citation type="journal article" date="2018" name="Plant J.">
        <title>The Physcomitrella patens chromosome-scale assembly reveals moss genome structure and evolution.</title>
        <authorList>
            <person name="Lang D."/>
            <person name="Ullrich K.K."/>
            <person name="Murat F."/>
            <person name="Fuchs J."/>
            <person name="Jenkins J."/>
            <person name="Haas F.B."/>
            <person name="Piednoel M."/>
            <person name="Gundlach H."/>
            <person name="Van Bel M."/>
            <person name="Meyberg R."/>
            <person name="Vives C."/>
            <person name="Morata J."/>
            <person name="Symeonidi A."/>
            <person name="Hiss M."/>
            <person name="Muchero W."/>
            <person name="Kamisugi Y."/>
            <person name="Saleh O."/>
            <person name="Blanc G."/>
            <person name="Decker E.L."/>
            <person name="van Gessel N."/>
            <person name="Grimwood J."/>
            <person name="Hayes R.D."/>
            <person name="Graham S.W."/>
            <person name="Gunter L.E."/>
            <person name="McDaniel S.F."/>
            <person name="Hoernstein S.N.W."/>
            <person name="Larsson A."/>
            <person name="Li F.W."/>
            <person name="Perroud P.F."/>
            <person name="Phillips J."/>
            <person name="Ranjan P."/>
            <person name="Rokshar D.S."/>
            <person name="Rothfels C.J."/>
            <person name="Schneider L."/>
            <person name="Shu S."/>
            <person name="Stevenson D.W."/>
            <person name="Thummler F."/>
            <person name="Tillich M."/>
            <person name="Villarreal Aguilar J.C."/>
            <person name="Widiez T."/>
            <person name="Wong G.K."/>
            <person name="Wymore A."/>
            <person name="Zhang Y."/>
            <person name="Zimmer A.D."/>
            <person name="Quatrano R.S."/>
            <person name="Mayer K.F.X."/>
            <person name="Goodstein D."/>
            <person name="Casacuberta J.M."/>
            <person name="Vandepoele K."/>
            <person name="Reski R."/>
            <person name="Cuming A.C."/>
            <person name="Tuskan G.A."/>
            <person name="Maumus F."/>
            <person name="Salse J."/>
            <person name="Schmutz J."/>
            <person name="Rensing S.A."/>
        </authorList>
    </citation>
    <scope>NUCLEOTIDE SEQUENCE [LARGE SCALE GENOMIC DNA]</scope>
    <source>
        <strain evidence="3 4">cv. Gransden 2004</strain>
    </source>
</reference>
<evidence type="ECO:0000313" key="3">
    <source>
        <dbReference type="EnsemblPlants" id="Pp3c1_12740V3.1"/>
    </source>
</evidence>
<dbReference type="AlphaFoldDB" id="A0A2K1L802"/>
<protein>
    <recommendedName>
        <fullName evidence="5">Transcription factor 25</fullName>
    </recommendedName>
</protein>
<dbReference type="InterPro" id="IPR006994">
    <property type="entry name" value="TCF25/Rqc1"/>
</dbReference>
<feature type="region of interest" description="Disordered" evidence="1">
    <location>
        <begin position="1"/>
        <end position="110"/>
    </location>
</feature>
<dbReference type="STRING" id="3218.A0A2K1L802"/>
<dbReference type="KEGG" id="ppp:112295978"/>
<dbReference type="PaxDb" id="3218-PP1S86_218V6.2"/>
<feature type="compositionally biased region" description="Acidic residues" evidence="1">
    <location>
        <begin position="48"/>
        <end position="62"/>
    </location>
</feature>
<dbReference type="OMA" id="HAYLWEV"/>
<dbReference type="EnsemblPlants" id="Pp3c1_12740V3.2">
    <property type="protein sequence ID" value="Pp3c1_12740V3.2"/>
    <property type="gene ID" value="Pp3c1_12740"/>
</dbReference>
<dbReference type="Gramene" id="Pp3c1_12740V3.2">
    <property type="protein sequence ID" value="Pp3c1_12740V3.2"/>
    <property type="gene ID" value="Pp3c1_12740"/>
</dbReference>
<name>A0A2K1L802_PHYPA</name>
<dbReference type="OrthoDB" id="205993at2759"/>
<dbReference type="EnsemblPlants" id="Pp3c1_12740V3.1">
    <property type="protein sequence ID" value="Pp3c1_12740V3.1"/>
    <property type="gene ID" value="Pp3c1_12740"/>
</dbReference>
<evidence type="ECO:0000313" key="2">
    <source>
        <dbReference type="EMBL" id="PNR62156.1"/>
    </source>
</evidence>
<feature type="compositionally biased region" description="Basic and acidic residues" evidence="1">
    <location>
        <begin position="9"/>
        <end position="22"/>
    </location>
</feature>
<dbReference type="PANTHER" id="PTHR22684">
    <property type="entry name" value="NULP1-RELATED"/>
    <property type="match status" value="1"/>
</dbReference>
<feature type="compositionally biased region" description="Polar residues" evidence="1">
    <location>
        <begin position="66"/>
        <end position="81"/>
    </location>
</feature>
<dbReference type="RefSeq" id="XP_024403919.1">
    <property type="nucleotide sequence ID" value="XM_024548151.2"/>
</dbReference>
<dbReference type="EMBL" id="ABEU02000001">
    <property type="protein sequence ID" value="PNR62156.1"/>
    <property type="molecule type" value="Genomic_DNA"/>
</dbReference>
<dbReference type="PANTHER" id="PTHR22684:SF0">
    <property type="entry name" value="RIBOSOME QUALITY CONTROL COMPLEX SUBUNIT TCF25"/>
    <property type="match status" value="1"/>
</dbReference>
<proteinExistence type="predicted"/>
<feature type="compositionally biased region" description="Basic residues" evidence="1">
    <location>
        <begin position="83"/>
        <end position="95"/>
    </location>
</feature>
<evidence type="ECO:0008006" key="5">
    <source>
        <dbReference type="Google" id="ProtNLM"/>
    </source>
</evidence>
<dbReference type="GeneID" id="112295978"/>
<reference evidence="3" key="3">
    <citation type="submission" date="2020-12" db="UniProtKB">
        <authorList>
            <consortium name="EnsemblPlants"/>
        </authorList>
    </citation>
    <scope>IDENTIFICATION</scope>
</reference>
<dbReference type="Gramene" id="Pp3c1_12740V3.1">
    <property type="protein sequence ID" value="Pp3c1_12740V3.1"/>
    <property type="gene ID" value="Pp3c1_12740"/>
</dbReference>
<dbReference type="EnsemblPlants" id="Pp3c1_12740V3.3">
    <property type="protein sequence ID" value="Pp3c1_12740V3.3"/>
    <property type="gene ID" value="Pp3c1_12740"/>
</dbReference>
<dbReference type="RefSeq" id="XP_024403848.1">
    <property type="nucleotide sequence ID" value="XM_024548080.2"/>
</dbReference>
<sequence length="628" mass="71495">MSVRMLRRALKEQEAQDSHRVEGVIADEDDDTPNEKPAQNLFNLLGSEEIEEDVDEAEDEGEVAISSESQMSKNSSLTANLSKSKKKRSKGKKKEKYSSLPVPEPNPGFEEESVDELLDRLVLQNEEVASTSDAATVPDVDPFEILGVDSRYLRAEDELRRIFGSKVISAAERGGDGSRKRQILQRGGRVWLKMTLLVTPHDHWPRVESGLSMECIDSKDGLQFFRYTFSSSYQAVQKRYEEYSASHDPNAIAMIVNQHPYHIDSLLTLADVYRHMGETQTSSDLLERCLYALEYAWHPWFNITTGRCRLDYRWDPNKPLFIALFKHMQHLDRRGCHRATLEVCKLLLSLDSDDPLGSMFCVDYFAIRAEKYDWLQRFVREYAIDRSLSLLPNFSFSLALVQFHIEAQGSTSGSVRRGNGNASIAKSPQDLTEEEESSLELLQQALMLHPAVLRKIVDKAPIKEDSAWISILKHPHFRKATSEGPTLDHLINIYITRSYLVWRPPEVQAWLKKGAQAVVDIAERAATVPREFSEIANWACVRKEVFPADQNEYRHLLVSDFSDSIPTLPPEELQQFGLPGNGENAMARVAEQGRRLEGRNSLLLFLQSFLPWFNHGVDLHGQEPPPRD</sequence>
<evidence type="ECO:0000256" key="1">
    <source>
        <dbReference type="SAM" id="MobiDB-lite"/>
    </source>
</evidence>
<keyword evidence="4" id="KW-1185">Reference proteome</keyword>
<feature type="region of interest" description="Disordered" evidence="1">
    <location>
        <begin position="411"/>
        <end position="430"/>
    </location>
</feature>
<evidence type="ECO:0000313" key="4">
    <source>
        <dbReference type="Proteomes" id="UP000006727"/>
    </source>
</evidence>
<dbReference type="Proteomes" id="UP000006727">
    <property type="component" value="Chromosome 1"/>
</dbReference>
<organism evidence="2">
    <name type="scientific">Physcomitrium patens</name>
    <name type="common">Spreading-leaved earth moss</name>
    <name type="synonym">Physcomitrella patens</name>
    <dbReference type="NCBI Taxonomy" id="3218"/>
    <lineage>
        <taxon>Eukaryota</taxon>
        <taxon>Viridiplantae</taxon>
        <taxon>Streptophyta</taxon>
        <taxon>Embryophyta</taxon>
        <taxon>Bryophyta</taxon>
        <taxon>Bryophytina</taxon>
        <taxon>Bryopsida</taxon>
        <taxon>Funariidae</taxon>
        <taxon>Funariales</taxon>
        <taxon>Funariaceae</taxon>
        <taxon>Physcomitrium</taxon>
    </lineage>
</organism>
<dbReference type="GO" id="GO:1990112">
    <property type="term" value="C:RQC complex"/>
    <property type="evidence" value="ECO:0000318"/>
    <property type="project" value="GO_Central"/>
</dbReference>
<accession>A0A2K1L802</accession>
<dbReference type="FunCoup" id="A0A2K1L802">
    <property type="interactions" value="4300"/>
</dbReference>
<dbReference type="Pfam" id="PF04910">
    <property type="entry name" value="Tcf25"/>
    <property type="match status" value="1"/>
</dbReference>
<dbReference type="Gramene" id="Pp3c1_12740V3.3">
    <property type="protein sequence ID" value="Pp3c1_12740V3.3"/>
    <property type="gene ID" value="Pp3c1_12740"/>
</dbReference>
<gene>
    <name evidence="3" type="primary">LOC112295978</name>
    <name evidence="2" type="ORF">PHYPA_000580</name>
</gene>